<evidence type="ECO:0000256" key="1">
    <source>
        <dbReference type="ARBA" id="ARBA00008984"/>
    </source>
</evidence>
<gene>
    <name evidence="3" type="ORF">J2Z35_002375</name>
</gene>
<keyword evidence="4" id="KW-1185">Reference proteome</keyword>
<dbReference type="InterPro" id="IPR003787">
    <property type="entry name" value="Sulphur_relay_DsrE/F-like"/>
</dbReference>
<dbReference type="InterPro" id="IPR001455">
    <property type="entry name" value="TusA-like"/>
</dbReference>
<evidence type="ECO:0000313" key="4">
    <source>
        <dbReference type="Proteomes" id="UP001314903"/>
    </source>
</evidence>
<dbReference type="SUPFAM" id="SSF75169">
    <property type="entry name" value="DsrEFH-like"/>
    <property type="match status" value="1"/>
</dbReference>
<dbReference type="RefSeq" id="WP_209661599.1">
    <property type="nucleotide sequence ID" value="NZ_JAGGLI010000032.1"/>
</dbReference>
<dbReference type="Pfam" id="PF02635">
    <property type="entry name" value="DsrE"/>
    <property type="match status" value="1"/>
</dbReference>
<dbReference type="PANTHER" id="PTHR33279">
    <property type="entry name" value="SULFUR CARRIER PROTEIN YEDF-RELATED"/>
    <property type="match status" value="1"/>
</dbReference>
<dbReference type="Proteomes" id="UP001314903">
    <property type="component" value="Unassembled WGS sequence"/>
</dbReference>
<protein>
    <submittedName>
        <fullName evidence="3">Selenium metabolism protein YedF</fullName>
    </submittedName>
</protein>
<dbReference type="Pfam" id="PF01206">
    <property type="entry name" value="TusA"/>
    <property type="match status" value="1"/>
</dbReference>
<dbReference type="InterPro" id="IPR027396">
    <property type="entry name" value="DsrEFH-like"/>
</dbReference>
<organism evidence="3 4">
    <name type="scientific">Acetoanaerobium pronyense</name>
    <dbReference type="NCBI Taxonomy" id="1482736"/>
    <lineage>
        <taxon>Bacteria</taxon>
        <taxon>Bacillati</taxon>
        <taxon>Bacillota</taxon>
        <taxon>Clostridia</taxon>
        <taxon>Peptostreptococcales</taxon>
        <taxon>Filifactoraceae</taxon>
        <taxon>Acetoanaerobium</taxon>
    </lineage>
</organism>
<reference evidence="3 4" key="1">
    <citation type="submission" date="2021-03" db="EMBL/GenBank/DDBJ databases">
        <title>Genomic Encyclopedia of Type Strains, Phase IV (KMG-IV): sequencing the most valuable type-strain genomes for metagenomic binning, comparative biology and taxonomic classification.</title>
        <authorList>
            <person name="Goeker M."/>
        </authorList>
    </citation>
    <scope>NUCLEOTIDE SEQUENCE [LARGE SCALE GENOMIC DNA]</scope>
    <source>
        <strain evidence="3 4">DSM 27512</strain>
    </source>
</reference>
<dbReference type="PANTHER" id="PTHR33279:SF6">
    <property type="entry name" value="SULFUR CARRIER PROTEIN YEDF-RELATED"/>
    <property type="match status" value="1"/>
</dbReference>
<dbReference type="SUPFAM" id="SSF64307">
    <property type="entry name" value="SirA-like"/>
    <property type="match status" value="1"/>
</dbReference>
<sequence length="202" mass="22298">MEIKKLDCTKLQCPQPVIMTKKELESMGEGVVEVKVDNTTAKENLLKLAASKGLAVDIEQNGSDYKVKIIKGEGEIPKEEKTIKKPSKISSGEEVVLITSEFLGKGNDDLGKILMKGFIYTLSETMPYPSKIMLINSAAKLSSENIETAENLKKLEENGVKIMTCGTCLDFYNLKENLKTGTVANMYDIVEALKETENKIIV</sequence>
<proteinExistence type="inferred from homology"/>
<comment type="similarity">
    <text evidence="1">Belongs to the sulfur carrier protein TusA family.</text>
</comment>
<dbReference type="InterPro" id="IPR036868">
    <property type="entry name" value="TusA-like_sf"/>
</dbReference>
<dbReference type="CDD" id="cd03421">
    <property type="entry name" value="SirA_like_N"/>
    <property type="match status" value="1"/>
</dbReference>
<dbReference type="NCBIfam" id="TIGR03527">
    <property type="entry name" value="selenium_YedF"/>
    <property type="match status" value="1"/>
</dbReference>
<evidence type="ECO:0000313" key="3">
    <source>
        <dbReference type="EMBL" id="MBP2028549.1"/>
    </source>
</evidence>
<comment type="caution">
    <text evidence="3">The sequence shown here is derived from an EMBL/GenBank/DDBJ whole genome shotgun (WGS) entry which is preliminary data.</text>
</comment>
<accession>A0ABS4KPK9</accession>
<evidence type="ECO:0000259" key="2">
    <source>
        <dbReference type="Pfam" id="PF01206"/>
    </source>
</evidence>
<name>A0ABS4KPK9_9FIRM</name>
<feature type="domain" description="UPF0033" evidence="2">
    <location>
        <begin position="4"/>
        <end position="71"/>
    </location>
</feature>
<dbReference type="InterPro" id="IPR019870">
    <property type="entry name" value="Se_metab_YedF"/>
</dbReference>
<dbReference type="EMBL" id="JAGGLI010000032">
    <property type="protein sequence ID" value="MBP2028549.1"/>
    <property type="molecule type" value="Genomic_DNA"/>
</dbReference>
<dbReference type="Gene3D" id="3.30.110.40">
    <property type="entry name" value="TusA-like domain"/>
    <property type="match status" value="1"/>
</dbReference>